<protein>
    <submittedName>
        <fullName evidence="5">ABC-type multidrug transport system, ATPase component</fullName>
    </submittedName>
</protein>
<dbReference type="AlphaFoldDB" id="A9DIF3"/>
<dbReference type="OrthoDB" id="9801987at2"/>
<dbReference type="InterPro" id="IPR051782">
    <property type="entry name" value="ABC_Transporter_VariousFunc"/>
</dbReference>
<evidence type="ECO:0000313" key="5">
    <source>
        <dbReference type="EMBL" id="EDP97888.1"/>
    </source>
</evidence>
<dbReference type="Pfam" id="PF00005">
    <property type="entry name" value="ABC_tran"/>
    <property type="match status" value="1"/>
</dbReference>
<dbReference type="PROSITE" id="PS50893">
    <property type="entry name" value="ABC_TRANSPORTER_2"/>
    <property type="match status" value="1"/>
</dbReference>
<evidence type="ECO:0000259" key="4">
    <source>
        <dbReference type="PROSITE" id="PS50893"/>
    </source>
</evidence>
<dbReference type="PANTHER" id="PTHR42939:SF1">
    <property type="entry name" value="ABC TRANSPORTER ATP-BINDING PROTEIN ALBC-RELATED"/>
    <property type="match status" value="1"/>
</dbReference>
<dbReference type="HOGENOM" id="CLU_000604_1_2_10"/>
<name>A9DIF3_9FLAO</name>
<dbReference type="GO" id="GO:0016887">
    <property type="term" value="F:ATP hydrolysis activity"/>
    <property type="evidence" value="ECO:0007669"/>
    <property type="project" value="InterPro"/>
</dbReference>
<dbReference type="SMART" id="SM00382">
    <property type="entry name" value="AAA"/>
    <property type="match status" value="1"/>
</dbReference>
<dbReference type="EMBL" id="ABIB01000001">
    <property type="protein sequence ID" value="EDP97888.1"/>
    <property type="molecule type" value="Genomic_DNA"/>
</dbReference>
<gene>
    <name evidence="5" type="ORF">KAOT1_11762</name>
</gene>
<keyword evidence="1" id="KW-0813">Transport</keyword>
<dbReference type="InterPro" id="IPR027417">
    <property type="entry name" value="P-loop_NTPase"/>
</dbReference>
<evidence type="ECO:0000313" key="6">
    <source>
        <dbReference type="Proteomes" id="UP000002945"/>
    </source>
</evidence>
<evidence type="ECO:0000256" key="2">
    <source>
        <dbReference type="ARBA" id="ARBA00022741"/>
    </source>
</evidence>
<dbReference type="CDD" id="cd03230">
    <property type="entry name" value="ABC_DR_subfamily_A"/>
    <property type="match status" value="1"/>
</dbReference>
<dbReference type="STRING" id="391587.KAOT1_11762"/>
<dbReference type="PANTHER" id="PTHR42939">
    <property type="entry name" value="ABC TRANSPORTER ATP-BINDING PROTEIN ALBC-RELATED"/>
    <property type="match status" value="1"/>
</dbReference>
<feature type="domain" description="ABC transporter" evidence="4">
    <location>
        <begin position="2"/>
        <end position="217"/>
    </location>
</feature>
<dbReference type="eggNOG" id="COG1131">
    <property type="taxonomic scope" value="Bacteria"/>
</dbReference>
<dbReference type="GO" id="GO:0005524">
    <property type="term" value="F:ATP binding"/>
    <property type="evidence" value="ECO:0007669"/>
    <property type="project" value="UniProtKB-KW"/>
</dbReference>
<reference evidence="5 6" key="1">
    <citation type="journal article" date="2011" name="J. Bacteriol.">
        <title>Genome sequence of the algicidal bacterium Kordia algicida OT-1.</title>
        <authorList>
            <person name="Lee H.S."/>
            <person name="Kang S.G."/>
            <person name="Kwon K.K."/>
            <person name="Lee J.H."/>
            <person name="Kim S.J."/>
        </authorList>
    </citation>
    <scope>NUCLEOTIDE SEQUENCE [LARGE SCALE GENOMIC DNA]</scope>
    <source>
        <strain evidence="5 6">OT-1</strain>
    </source>
</reference>
<proteinExistence type="predicted"/>
<accession>A9DIF3</accession>
<keyword evidence="2" id="KW-0547">Nucleotide-binding</keyword>
<keyword evidence="6" id="KW-1185">Reference proteome</keyword>
<keyword evidence="3" id="KW-0067">ATP-binding</keyword>
<dbReference type="InterPro" id="IPR003593">
    <property type="entry name" value="AAA+_ATPase"/>
</dbReference>
<evidence type="ECO:0000256" key="1">
    <source>
        <dbReference type="ARBA" id="ARBA00022448"/>
    </source>
</evidence>
<sequence length="226" mass="25649">MLSIRNLSKKYGKKKVLNQIELQFKPGEISGIVGENGAGKTTLFKCIAGLESHEGEIHHPLKNVKNMSGFLETNPEFLSKITGKEYLQLLCNARNIKNVHFEEKNIFDLPLQQYAETYSTGMKKKLALTGVLLQQNDIFILDEPFNGVDIHSNLIIKELLKSLKEKGKIVLLSSHIFSTLQDTCDHLHYLKAGKIEHSVKREDFKKIEKLMLNAGLSDKVKEFNIK</sequence>
<dbReference type="InterPro" id="IPR003439">
    <property type="entry name" value="ABC_transporter-like_ATP-bd"/>
</dbReference>
<evidence type="ECO:0000256" key="3">
    <source>
        <dbReference type="ARBA" id="ARBA00022840"/>
    </source>
</evidence>
<comment type="caution">
    <text evidence="5">The sequence shown here is derived from an EMBL/GenBank/DDBJ whole genome shotgun (WGS) entry which is preliminary data.</text>
</comment>
<dbReference type="SUPFAM" id="SSF52540">
    <property type="entry name" value="P-loop containing nucleoside triphosphate hydrolases"/>
    <property type="match status" value="1"/>
</dbReference>
<dbReference type="Proteomes" id="UP000002945">
    <property type="component" value="Unassembled WGS sequence"/>
</dbReference>
<dbReference type="Gene3D" id="3.40.50.300">
    <property type="entry name" value="P-loop containing nucleotide triphosphate hydrolases"/>
    <property type="match status" value="1"/>
</dbReference>
<organism evidence="5 6">
    <name type="scientific">Kordia algicida OT-1</name>
    <dbReference type="NCBI Taxonomy" id="391587"/>
    <lineage>
        <taxon>Bacteria</taxon>
        <taxon>Pseudomonadati</taxon>
        <taxon>Bacteroidota</taxon>
        <taxon>Flavobacteriia</taxon>
        <taxon>Flavobacteriales</taxon>
        <taxon>Flavobacteriaceae</taxon>
        <taxon>Kordia</taxon>
    </lineage>
</organism>